<name>A0ABN8GVN1_9BACL</name>
<evidence type="ECO:0000313" key="2">
    <source>
        <dbReference type="EMBL" id="CAH1217127.1"/>
    </source>
</evidence>
<feature type="transmembrane region" description="Helical" evidence="1">
    <location>
        <begin position="7"/>
        <end position="27"/>
    </location>
</feature>
<keyword evidence="3" id="KW-1185">Reference proteome</keyword>
<proteinExistence type="predicted"/>
<gene>
    <name evidence="2" type="ORF">PAECIP111891_04557</name>
</gene>
<dbReference type="EMBL" id="CAKMMW010000015">
    <property type="protein sequence ID" value="CAH1217127.1"/>
    <property type="molecule type" value="Genomic_DNA"/>
</dbReference>
<sequence length="92" mass="10341">MQRKKQIWLISSISLVIVYSLLLPLPMAELAVRRQMFFSLYPIESLSTKVVKSGSTSFGGAQLYDVGDISRSFIWVKKNWLGYRVIGDGTGP</sequence>
<dbReference type="Proteomes" id="UP000838821">
    <property type="component" value="Unassembled WGS sequence"/>
</dbReference>
<organism evidence="2 3">
    <name type="scientific">Paenibacillus allorhizoplanae</name>
    <dbReference type="NCBI Taxonomy" id="2905648"/>
    <lineage>
        <taxon>Bacteria</taxon>
        <taxon>Bacillati</taxon>
        <taxon>Bacillota</taxon>
        <taxon>Bacilli</taxon>
        <taxon>Bacillales</taxon>
        <taxon>Paenibacillaceae</taxon>
        <taxon>Paenibacillus</taxon>
    </lineage>
</organism>
<protein>
    <submittedName>
        <fullName evidence="2">Uncharacterized protein</fullName>
    </submittedName>
</protein>
<evidence type="ECO:0000313" key="3">
    <source>
        <dbReference type="Proteomes" id="UP000838821"/>
    </source>
</evidence>
<reference evidence="2" key="1">
    <citation type="submission" date="2022-01" db="EMBL/GenBank/DDBJ databases">
        <authorList>
            <person name="Criscuolo A."/>
        </authorList>
    </citation>
    <scope>NUCLEOTIDE SEQUENCE</scope>
    <source>
        <strain evidence="2">CIP111891</strain>
    </source>
</reference>
<keyword evidence="1" id="KW-0812">Transmembrane</keyword>
<evidence type="ECO:0000256" key="1">
    <source>
        <dbReference type="SAM" id="Phobius"/>
    </source>
</evidence>
<accession>A0ABN8GVN1</accession>
<dbReference type="RefSeq" id="WP_236290718.1">
    <property type="nucleotide sequence ID" value="NZ_CAKMMW010000015.1"/>
</dbReference>
<comment type="caution">
    <text evidence="2">The sequence shown here is derived from an EMBL/GenBank/DDBJ whole genome shotgun (WGS) entry which is preliminary data.</text>
</comment>
<keyword evidence="1" id="KW-1133">Transmembrane helix</keyword>
<keyword evidence="1" id="KW-0472">Membrane</keyword>